<dbReference type="SUPFAM" id="SSF47413">
    <property type="entry name" value="lambda repressor-like DNA-binding domains"/>
    <property type="match status" value="1"/>
</dbReference>
<evidence type="ECO:0000256" key="4">
    <source>
        <dbReference type="ARBA" id="ARBA00023163"/>
    </source>
</evidence>
<protein>
    <submittedName>
        <fullName evidence="6">LacI family DNA-binding transcriptional regulator</fullName>
    </submittedName>
</protein>
<dbReference type="AlphaFoldDB" id="A0A7W2D8E8"/>
<organism evidence="6 7">
    <name type="scientific">Streptomyces himalayensis subsp. aureolus</name>
    <dbReference type="NCBI Taxonomy" id="2758039"/>
    <lineage>
        <taxon>Bacteria</taxon>
        <taxon>Bacillati</taxon>
        <taxon>Actinomycetota</taxon>
        <taxon>Actinomycetes</taxon>
        <taxon>Kitasatosporales</taxon>
        <taxon>Streptomycetaceae</taxon>
        <taxon>Streptomyces</taxon>
        <taxon>Streptomyces himalayensis</taxon>
    </lineage>
</organism>
<keyword evidence="7" id="KW-1185">Reference proteome</keyword>
<reference evidence="6 7" key="1">
    <citation type="submission" date="2020-07" db="EMBL/GenBank/DDBJ databases">
        <title>Streptomyces isolated from Indian soil.</title>
        <authorList>
            <person name="Mandal S."/>
            <person name="Maiti P.K."/>
        </authorList>
    </citation>
    <scope>NUCLEOTIDE SEQUENCE [LARGE SCALE GENOMIC DNA]</scope>
    <source>
        <strain evidence="6 7">PSKA54</strain>
    </source>
</reference>
<dbReference type="EMBL" id="JACEQY010000070">
    <property type="protein sequence ID" value="MBA4866676.1"/>
    <property type="molecule type" value="Genomic_DNA"/>
</dbReference>
<evidence type="ECO:0000256" key="1">
    <source>
        <dbReference type="ARBA" id="ARBA00022491"/>
    </source>
</evidence>
<proteinExistence type="predicted"/>
<dbReference type="PANTHER" id="PTHR30146">
    <property type="entry name" value="LACI-RELATED TRANSCRIPTIONAL REPRESSOR"/>
    <property type="match status" value="1"/>
</dbReference>
<feature type="domain" description="HTH lacI-type" evidence="5">
    <location>
        <begin position="2"/>
        <end position="56"/>
    </location>
</feature>
<dbReference type="InterPro" id="IPR010982">
    <property type="entry name" value="Lambda_DNA-bd_dom_sf"/>
</dbReference>
<dbReference type="SUPFAM" id="SSF53822">
    <property type="entry name" value="Periplasmic binding protein-like I"/>
    <property type="match status" value="1"/>
</dbReference>
<name>A0A7W2D8E8_9ACTN</name>
<dbReference type="Gene3D" id="1.10.260.40">
    <property type="entry name" value="lambda repressor-like DNA-binding domains"/>
    <property type="match status" value="1"/>
</dbReference>
<evidence type="ECO:0000256" key="2">
    <source>
        <dbReference type="ARBA" id="ARBA00023015"/>
    </source>
</evidence>
<dbReference type="Proteomes" id="UP000586976">
    <property type="component" value="Unassembled WGS sequence"/>
</dbReference>
<dbReference type="CDD" id="cd01392">
    <property type="entry name" value="HTH_LacI"/>
    <property type="match status" value="1"/>
</dbReference>
<dbReference type="PROSITE" id="PS50932">
    <property type="entry name" value="HTH_LACI_2"/>
    <property type="match status" value="1"/>
</dbReference>
<evidence type="ECO:0000256" key="3">
    <source>
        <dbReference type="ARBA" id="ARBA00023125"/>
    </source>
</evidence>
<keyword evidence="4" id="KW-0804">Transcription</keyword>
<dbReference type="Pfam" id="PF00356">
    <property type="entry name" value="LacI"/>
    <property type="match status" value="1"/>
</dbReference>
<dbReference type="PRINTS" id="PR00036">
    <property type="entry name" value="HTHLACI"/>
</dbReference>
<dbReference type="SMART" id="SM00354">
    <property type="entry name" value="HTH_LACI"/>
    <property type="match status" value="1"/>
</dbReference>
<accession>A0A7W2D8E8</accession>
<comment type="caution">
    <text evidence="6">The sequence shown here is derived from an EMBL/GenBank/DDBJ whole genome shotgun (WGS) entry which is preliminary data.</text>
</comment>
<dbReference type="Pfam" id="PF13377">
    <property type="entry name" value="Peripla_BP_3"/>
    <property type="match status" value="1"/>
</dbReference>
<evidence type="ECO:0000313" key="6">
    <source>
        <dbReference type="EMBL" id="MBA4866676.1"/>
    </source>
</evidence>
<dbReference type="PANTHER" id="PTHR30146:SF148">
    <property type="entry name" value="HTH-TYPE TRANSCRIPTIONAL REPRESSOR PURR-RELATED"/>
    <property type="match status" value="1"/>
</dbReference>
<gene>
    <name evidence="6" type="ORF">H1V43_36345</name>
</gene>
<keyword evidence="2" id="KW-0805">Transcription regulation</keyword>
<keyword evidence="1" id="KW-0678">Repressor</keyword>
<dbReference type="RefSeq" id="WP_181868045.1">
    <property type="nucleotide sequence ID" value="NZ_JACEQY010000070.1"/>
</dbReference>
<evidence type="ECO:0000259" key="5">
    <source>
        <dbReference type="PROSITE" id="PS50932"/>
    </source>
</evidence>
<dbReference type="Gene3D" id="3.40.50.2300">
    <property type="match status" value="2"/>
</dbReference>
<evidence type="ECO:0000313" key="7">
    <source>
        <dbReference type="Proteomes" id="UP000586976"/>
    </source>
</evidence>
<dbReference type="GO" id="GO:0000976">
    <property type="term" value="F:transcription cis-regulatory region binding"/>
    <property type="evidence" value="ECO:0007669"/>
    <property type="project" value="TreeGrafter"/>
</dbReference>
<dbReference type="InterPro" id="IPR000843">
    <property type="entry name" value="HTH_LacI"/>
</dbReference>
<dbReference type="GO" id="GO:0003700">
    <property type="term" value="F:DNA-binding transcription factor activity"/>
    <property type="evidence" value="ECO:0007669"/>
    <property type="project" value="TreeGrafter"/>
</dbReference>
<dbReference type="InterPro" id="IPR046335">
    <property type="entry name" value="LacI/GalR-like_sensor"/>
</dbReference>
<dbReference type="PROSITE" id="PS00356">
    <property type="entry name" value="HTH_LACI_1"/>
    <property type="match status" value="1"/>
</dbReference>
<keyword evidence="3 6" id="KW-0238">DNA-binding</keyword>
<sequence length="334" mass="36204">MATIVDVAKLAGVSTSTVSHVLNATRPVREDTRARVEEAIRATGYRRDSVARAMRRSRTDSIGLVVSDVTQPAFAEMVRGVEHEAAAAGHTLLLANSSEDPSRELRALRVLTERRVDGLIIAPVGGSHRKEMTEIQQRGTPLVLMDRLGGIRADQVGVENVLPMRDVVLHLIEHGHRRIALAAGDAAVSTISERRQGYLDALAEASIETDDSLVLMGSGLAADVRRRMTELLQEPDRPTAVVAASTEAAIGVLEAAGALDLKTPRDFAFATFDGFPHADLFHPRISTITQPAYEIGSTAMQLLLSRLEDDPKTSYRSVRLAPEITYRESCGCPD</sequence>
<dbReference type="InterPro" id="IPR028082">
    <property type="entry name" value="Peripla_BP_I"/>
</dbReference>